<comment type="caution">
    <text evidence="3">The sequence shown here is derived from an EMBL/GenBank/DDBJ whole genome shotgun (WGS) entry which is preliminary data.</text>
</comment>
<protein>
    <recommendedName>
        <fullName evidence="5">N-acetyltransferase domain-containing protein</fullName>
    </recommendedName>
</protein>
<feature type="domain" description="Eis-like acetyltransferase" evidence="2">
    <location>
        <begin position="192"/>
        <end position="277"/>
    </location>
</feature>
<accession>A0A096B6B3</accession>
<dbReference type="Pfam" id="PF13530">
    <property type="entry name" value="SCP2_2"/>
    <property type="match status" value="1"/>
</dbReference>
<organism evidence="3 4">
    <name type="scientific">Flavonifractor plautii 1_3_50AFAA</name>
    <dbReference type="NCBI Taxonomy" id="742738"/>
    <lineage>
        <taxon>Bacteria</taxon>
        <taxon>Bacillati</taxon>
        <taxon>Bacillota</taxon>
        <taxon>Clostridia</taxon>
        <taxon>Eubacteriales</taxon>
        <taxon>Oscillospiraceae</taxon>
        <taxon>Flavonifractor</taxon>
    </lineage>
</organism>
<dbReference type="PATRIC" id="fig|742738.3.peg.2718"/>
<reference evidence="3 4" key="1">
    <citation type="submission" date="2011-08" db="EMBL/GenBank/DDBJ databases">
        <title>The Genome Sequence of Clostridium orbiscindens 1_3_50AFAA.</title>
        <authorList>
            <consortium name="The Broad Institute Genome Sequencing Platform"/>
            <person name="Earl A."/>
            <person name="Ward D."/>
            <person name="Feldgarden M."/>
            <person name="Gevers D."/>
            <person name="Daigneault M."/>
            <person name="Strauss J."/>
            <person name="Allen-Vercoe E."/>
            <person name="Young S.K."/>
            <person name="Zeng Q."/>
            <person name="Gargeya S."/>
            <person name="Fitzgerald M."/>
            <person name="Haas B."/>
            <person name="Abouelleil A."/>
            <person name="Alvarado L."/>
            <person name="Arachchi H.M."/>
            <person name="Berlin A."/>
            <person name="Brown A."/>
            <person name="Chapman S.B."/>
            <person name="Chen Z."/>
            <person name="Dunbar C."/>
            <person name="Freedman E."/>
            <person name="Gearin G."/>
            <person name="Gellesch M."/>
            <person name="Goldberg J."/>
            <person name="Griggs A."/>
            <person name="Gujja S."/>
            <person name="Heiman D."/>
            <person name="Howarth C."/>
            <person name="Larson L."/>
            <person name="Lui A."/>
            <person name="MacDonald P.J.P."/>
            <person name="Montmayeur A."/>
            <person name="Murphy C."/>
            <person name="Neiman D."/>
            <person name="Pearson M."/>
            <person name="Priest M."/>
            <person name="Roberts A."/>
            <person name="Saif S."/>
            <person name="Shea T."/>
            <person name="Shenoy N."/>
            <person name="Sisk P."/>
            <person name="Stolte C."/>
            <person name="Sykes S."/>
            <person name="Wortman J."/>
            <person name="Nusbaum C."/>
            <person name="Birren B."/>
        </authorList>
    </citation>
    <scope>NUCLEOTIDE SEQUENCE [LARGE SCALE GENOMIC DNA]</scope>
    <source>
        <strain evidence="3 4">1_3_50AFAA</strain>
    </source>
</reference>
<dbReference type="Gene3D" id="3.30.1050.10">
    <property type="entry name" value="SCP2 sterol-binding domain"/>
    <property type="match status" value="1"/>
</dbReference>
<name>A0A096B6B3_FLAPL</name>
<dbReference type="RefSeq" id="WP_044941866.1">
    <property type="nucleotide sequence ID" value="NZ_KN174164.1"/>
</dbReference>
<dbReference type="SUPFAM" id="SSF55718">
    <property type="entry name" value="SCP-like"/>
    <property type="match status" value="1"/>
</dbReference>
<dbReference type="eggNOG" id="COG4552">
    <property type="taxonomic scope" value="Bacteria"/>
</dbReference>
<dbReference type="InterPro" id="IPR016181">
    <property type="entry name" value="Acyl_CoA_acyltransferase"/>
</dbReference>
<dbReference type="Pfam" id="PF17668">
    <property type="entry name" value="Acetyltransf_17"/>
    <property type="match status" value="1"/>
</dbReference>
<evidence type="ECO:0000259" key="1">
    <source>
        <dbReference type="Pfam" id="PF13530"/>
    </source>
</evidence>
<dbReference type="InterPro" id="IPR036527">
    <property type="entry name" value="SCP2_sterol-bd_dom_sf"/>
</dbReference>
<dbReference type="InterPro" id="IPR025559">
    <property type="entry name" value="Eis_dom"/>
</dbReference>
<feature type="domain" description="Enhanced intracellular survival protein" evidence="1">
    <location>
        <begin position="320"/>
        <end position="404"/>
    </location>
</feature>
<dbReference type="Pfam" id="PF13527">
    <property type="entry name" value="Acetyltransf_9"/>
    <property type="match status" value="1"/>
</dbReference>
<dbReference type="Gene3D" id="3.40.630.30">
    <property type="match status" value="2"/>
</dbReference>
<dbReference type="InterPro" id="IPR051554">
    <property type="entry name" value="Acetyltransferase_Eis"/>
</dbReference>
<evidence type="ECO:0008006" key="5">
    <source>
        <dbReference type="Google" id="ProtNLM"/>
    </source>
</evidence>
<dbReference type="SUPFAM" id="SSF55729">
    <property type="entry name" value="Acyl-CoA N-acyltransferases (Nat)"/>
    <property type="match status" value="1"/>
</dbReference>
<gene>
    <name evidence="3" type="ORF">HMPREF9460_02646</name>
</gene>
<dbReference type="Proteomes" id="UP000029585">
    <property type="component" value="Unassembled WGS sequence"/>
</dbReference>
<evidence type="ECO:0000313" key="4">
    <source>
        <dbReference type="Proteomes" id="UP000029585"/>
    </source>
</evidence>
<evidence type="ECO:0000259" key="2">
    <source>
        <dbReference type="Pfam" id="PF17668"/>
    </source>
</evidence>
<evidence type="ECO:0000313" key="3">
    <source>
        <dbReference type="EMBL" id="KGF54605.1"/>
    </source>
</evidence>
<dbReference type="InterPro" id="IPR041380">
    <property type="entry name" value="Acetyltransf_17"/>
</dbReference>
<dbReference type="HOGENOM" id="CLU_050659_3_0_9"/>
<dbReference type="PANTHER" id="PTHR37817:SF1">
    <property type="entry name" value="N-ACETYLTRANSFERASE EIS"/>
    <property type="match status" value="1"/>
</dbReference>
<dbReference type="GO" id="GO:0034069">
    <property type="term" value="F:aminoglycoside N-acetyltransferase activity"/>
    <property type="evidence" value="ECO:0007669"/>
    <property type="project" value="TreeGrafter"/>
</dbReference>
<proteinExistence type="predicted"/>
<dbReference type="PANTHER" id="PTHR37817">
    <property type="entry name" value="N-ACETYLTRANSFERASE EIS"/>
    <property type="match status" value="1"/>
</dbReference>
<dbReference type="GO" id="GO:0030649">
    <property type="term" value="P:aminoglycoside antibiotic catabolic process"/>
    <property type="evidence" value="ECO:0007669"/>
    <property type="project" value="TreeGrafter"/>
</dbReference>
<keyword evidence="4" id="KW-1185">Reference proteome</keyword>
<dbReference type="EMBL" id="ADLO01000083">
    <property type="protein sequence ID" value="KGF54605.1"/>
    <property type="molecule type" value="Genomic_DNA"/>
</dbReference>
<dbReference type="AlphaFoldDB" id="A0A096B6B3"/>
<sequence>MDIRFVLPSEVEQLARNVVTSFPSKTPAALLQNMEGELHRPDEGRYLGCFDDDGTLLGSILMMDFTLNVRGVMMPMGAAAYVSANFLHKKERVACTLLKVLMRYYAKQGTPIGCLHPFNPAFYANMGYGYCNENYLYQPKPSAIRSYGDKSGLSYARPEDRQEILDFYRAYAARTHGATVHHYMDPHRIFDMPYVVVCRRDGRLTGYFTFDFVAVDHYTDMYHDLLVPEMVYEDLDTLRQFMTFFASQVDQIERVRILSPDLSLTMLFHNPDTGENRAHDGCIHEVARRTMGYMARIFDVPAYFRMQSRCESPVSRPFVLALQVDDNFIEGNNGTFLLNISGSTVEVVEHAQPDVTLSADISTLSSLVMGAFSLDEALRLGRLTLSDHGYAADVQRAIGWSRKPVNFTYF</sequence>